<reference evidence="10 13" key="2">
    <citation type="submission" date="2020-10" db="EMBL/GenBank/DDBJ databases">
        <title>Genome sequences of Pseudomonas isolates.</title>
        <authorList>
            <person name="Wessels L."/>
            <person name="Reich F."/>
            <person name="Hammerl J."/>
        </authorList>
    </citation>
    <scope>NUCLEOTIDE SEQUENCE [LARGE SCALE GENOMIC DNA]</scope>
    <source>
        <strain evidence="10 13">20-MO00624-0</strain>
    </source>
</reference>
<protein>
    <recommendedName>
        <fullName evidence="3">Flagellar assembly protein FliH</fullName>
    </recommendedName>
</protein>
<evidence type="ECO:0000313" key="11">
    <source>
        <dbReference type="EMBL" id="SPZ09422.1"/>
    </source>
</evidence>
<accession>A0A2X2CL07</accession>
<evidence type="ECO:0000256" key="4">
    <source>
        <dbReference type="ARBA" id="ARBA00022448"/>
    </source>
</evidence>
<dbReference type="Proteomes" id="UP000626180">
    <property type="component" value="Unassembled WGS sequence"/>
</dbReference>
<proteinExistence type="inferred from homology"/>
<comment type="similarity">
    <text evidence="2">Belongs to the FliH family.</text>
</comment>
<keyword evidence="7" id="KW-1006">Bacterial flagellum protein export</keyword>
<keyword evidence="11" id="KW-0966">Cell projection</keyword>
<keyword evidence="4" id="KW-0813">Transport</keyword>
<dbReference type="AlphaFoldDB" id="A0A2X2CL07"/>
<dbReference type="PANTHER" id="PTHR34982">
    <property type="entry name" value="YOP PROTEINS TRANSLOCATION PROTEIN L"/>
    <property type="match status" value="1"/>
</dbReference>
<name>A0A2X2CL07_PSELU</name>
<dbReference type="GO" id="GO:0015031">
    <property type="term" value="P:protein transport"/>
    <property type="evidence" value="ECO:0007669"/>
    <property type="project" value="UniProtKB-KW"/>
</dbReference>
<dbReference type="RefSeq" id="WP_010797921.1">
    <property type="nucleotide sequence ID" value="NZ_CP053063.1"/>
</dbReference>
<dbReference type="InterPro" id="IPR018035">
    <property type="entry name" value="Flagellar_FliH/T3SS_HrpE"/>
</dbReference>
<reference evidence="11 12" key="1">
    <citation type="submission" date="2018-06" db="EMBL/GenBank/DDBJ databases">
        <authorList>
            <consortium name="Pathogen Informatics"/>
            <person name="Doyle S."/>
        </authorList>
    </citation>
    <scope>NUCLEOTIDE SEQUENCE [LARGE SCALE GENOMIC DNA]</scope>
    <source>
        <strain evidence="11 12">NCTC11842</strain>
    </source>
</reference>
<evidence type="ECO:0000313" key="12">
    <source>
        <dbReference type="Proteomes" id="UP000250443"/>
    </source>
</evidence>
<evidence type="ECO:0000256" key="1">
    <source>
        <dbReference type="ARBA" id="ARBA00003041"/>
    </source>
</evidence>
<feature type="domain" description="Flagellar assembly protein FliH/Type III secretion system HrpE" evidence="9">
    <location>
        <begin position="106"/>
        <end position="228"/>
    </location>
</feature>
<dbReference type="PANTHER" id="PTHR34982:SF1">
    <property type="entry name" value="FLAGELLAR ASSEMBLY PROTEIN FLIH"/>
    <property type="match status" value="1"/>
</dbReference>
<dbReference type="NCBIfam" id="NF004269">
    <property type="entry name" value="PRK05687.1-5"/>
    <property type="match status" value="1"/>
</dbReference>
<dbReference type="EMBL" id="JADMCD010000003">
    <property type="protein sequence ID" value="MBF8640480.1"/>
    <property type="molecule type" value="Genomic_DNA"/>
</dbReference>
<comment type="function">
    <text evidence="1">Needed for flagellar regrowth and assembly.</text>
</comment>
<keyword evidence="5" id="KW-1005">Bacterial flagellum biogenesis</keyword>
<dbReference type="EMBL" id="UAUF01000013">
    <property type="protein sequence ID" value="SPZ09422.1"/>
    <property type="molecule type" value="Genomic_DNA"/>
</dbReference>
<dbReference type="GO" id="GO:0005829">
    <property type="term" value="C:cytosol"/>
    <property type="evidence" value="ECO:0007669"/>
    <property type="project" value="TreeGrafter"/>
</dbReference>
<evidence type="ECO:0000313" key="10">
    <source>
        <dbReference type="EMBL" id="MBF8640480.1"/>
    </source>
</evidence>
<keyword evidence="11" id="KW-0969">Cilium</keyword>
<evidence type="ECO:0000256" key="5">
    <source>
        <dbReference type="ARBA" id="ARBA00022795"/>
    </source>
</evidence>
<dbReference type="Pfam" id="PF02108">
    <property type="entry name" value="FliH"/>
    <property type="match status" value="1"/>
</dbReference>
<evidence type="ECO:0000256" key="3">
    <source>
        <dbReference type="ARBA" id="ARBA00016507"/>
    </source>
</evidence>
<gene>
    <name evidence="11" type="primary">fliH</name>
    <name evidence="10" type="ORF">IRZ65_07290</name>
    <name evidence="11" type="ORF">NCTC11842_02991</name>
</gene>
<evidence type="ECO:0000256" key="2">
    <source>
        <dbReference type="ARBA" id="ARBA00006602"/>
    </source>
</evidence>
<dbReference type="GO" id="GO:0044781">
    <property type="term" value="P:bacterial-type flagellum organization"/>
    <property type="evidence" value="ECO:0007669"/>
    <property type="project" value="UniProtKB-KW"/>
</dbReference>
<evidence type="ECO:0000256" key="6">
    <source>
        <dbReference type="ARBA" id="ARBA00022927"/>
    </source>
</evidence>
<evidence type="ECO:0000256" key="8">
    <source>
        <dbReference type="SAM" id="MobiDB-lite"/>
    </source>
</evidence>
<evidence type="ECO:0000259" key="9">
    <source>
        <dbReference type="Pfam" id="PF02108"/>
    </source>
</evidence>
<feature type="region of interest" description="Disordered" evidence="8">
    <location>
        <begin position="237"/>
        <end position="260"/>
    </location>
</feature>
<evidence type="ECO:0000313" key="13">
    <source>
        <dbReference type="Proteomes" id="UP000626180"/>
    </source>
</evidence>
<keyword evidence="13" id="KW-1185">Reference proteome</keyword>
<sequence>MNKEDASDLIRAKEVSIFERWLLPDLDSNHVEDVAVEPDPEPEAAEEETVTVEDVPVEEVKPLTLEELEAIRQEAYNEGFTAGERDGFHSGQVRARQEAEVALTAKLRSLEIVMEQLLEPIAQQDRELEQALVRLVEHVTKQVIQRELKDDSTQLQRILREALKLLPMGAENIRIHLNPQDFDLVKALRDRHDERWKLLEDENLLPGGCRIESENSVIDASIETRLAQALTQIMEQQRHQATQPADPDLHIPLEDAADAS</sequence>
<organism evidence="11 12">
    <name type="scientific">Pseudomonas luteola</name>
    <dbReference type="NCBI Taxonomy" id="47886"/>
    <lineage>
        <taxon>Bacteria</taxon>
        <taxon>Pseudomonadati</taxon>
        <taxon>Pseudomonadota</taxon>
        <taxon>Gammaproteobacteria</taxon>
        <taxon>Pseudomonadales</taxon>
        <taxon>Pseudomonadaceae</taxon>
        <taxon>Pseudomonas</taxon>
    </lineage>
</organism>
<keyword evidence="6" id="KW-0653">Protein transport</keyword>
<dbReference type="Proteomes" id="UP000250443">
    <property type="component" value="Unassembled WGS sequence"/>
</dbReference>
<keyword evidence="11" id="KW-0282">Flagellum</keyword>
<dbReference type="SUPFAM" id="SSF160527">
    <property type="entry name" value="V-type ATPase subunit E-like"/>
    <property type="match status" value="1"/>
</dbReference>
<evidence type="ECO:0000256" key="7">
    <source>
        <dbReference type="ARBA" id="ARBA00023225"/>
    </source>
</evidence>
<dbReference type="InterPro" id="IPR051472">
    <property type="entry name" value="T3SS_Stator/FliH"/>
</dbReference>